<evidence type="ECO:0000256" key="10">
    <source>
        <dbReference type="SAM" id="MobiDB-lite"/>
    </source>
</evidence>
<keyword evidence="6 9" id="KW-0133">Cell shape</keyword>
<proteinExistence type="inferred from homology"/>
<comment type="similarity">
    <text evidence="2">Belongs to the YkuD family.</text>
</comment>
<name>A0ABU9DDP3_9BACL</name>
<evidence type="ECO:0000256" key="9">
    <source>
        <dbReference type="PROSITE-ProRule" id="PRU01373"/>
    </source>
</evidence>
<evidence type="ECO:0000259" key="12">
    <source>
        <dbReference type="PROSITE" id="PS52029"/>
    </source>
</evidence>
<feature type="domain" description="L,D-TPase catalytic" evidence="12">
    <location>
        <begin position="362"/>
        <end position="470"/>
    </location>
</feature>
<keyword evidence="4 13" id="KW-0808">Transferase</keyword>
<feature type="transmembrane region" description="Helical" evidence="11">
    <location>
        <begin position="120"/>
        <end position="141"/>
    </location>
</feature>
<keyword evidence="11" id="KW-1133">Transmembrane helix</keyword>
<evidence type="ECO:0000256" key="7">
    <source>
        <dbReference type="ARBA" id="ARBA00022984"/>
    </source>
</evidence>
<keyword evidence="8 9" id="KW-0961">Cell wall biogenesis/degradation</keyword>
<feature type="active site" description="Proton donor/acceptor" evidence="9">
    <location>
        <position position="430"/>
    </location>
</feature>
<feature type="region of interest" description="Disordered" evidence="10">
    <location>
        <begin position="475"/>
        <end position="515"/>
    </location>
</feature>
<dbReference type="InterPro" id="IPR005490">
    <property type="entry name" value="LD_TPept_cat_dom"/>
</dbReference>
<dbReference type="RefSeq" id="WP_341414022.1">
    <property type="nucleotide sequence ID" value="NZ_JBBPCC010000001.1"/>
</dbReference>
<keyword evidence="11" id="KW-0472">Membrane</keyword>
<evidence type="ECO:0000256" key="4">
    <source>
        <dbReference type="ARBA" id="ARBA00022679"/>
    </source>
</evidence>
<keyword evidence="5" id="KW-0378">Hydrolase</keyword>
<dbReference type="EC" id="2.-.-.-" evidence="13"/>
<reference evidence="13 14" key="1">
    <citation type="submission" date="2024-04" db="EMBL/GenBank/DDBJ databases">
        <title>draft genome sequnece of Paenibacillus filicis.</title>
        <authorList>
            <person name="Kim D.-U."/>
        </authorList>
    </citation>
    <scope>NUCLEOTIDE SEQUENCE [LARGE SCALE GENOMIC DNA]</scope>
    <source>
        <strain evidence="13 14">KACC14197</strain>
    </source>
</reference>
<dbReference type="CDD" id="cd16913">
    <property type="entry name" value="YkuD_like"/>
    <property type="match status" value="1"/>
</dbReference>
<dbReference type="SUPFAM" id="SSF141523">
    <property type="entry name" value="L,D-transpeptidase catalytic domain-like"/>
    <property type="match status" value="1"/>
</dbReference>
<dbReference type="SUPFAM" id="SSF48452">
    <property type="entry name" value="TPR-like"/>
    <property type="match status" value="1"/>
</dbReference>
<dbReference type="Gene3D" id="1.25.40.10">
    <property type="entry name" value="Tetratricopeptide repeat domain"/>
    <property type="match status" value="1"/>
</dbReference>
<organism evidence="13 14">
    <name type="scientific">Paenibacillus filicis</name>
    <dbReference type="NCBI Taxonomy" id="669464"/>
    <lineage>
        <taxon>Bacteria</taxon>
        <taxon>Bacillati</taxon>
        <taxon>Bacillota</taxon>
        <taxon>Bacilli</taxon>
        <taxon>Bacillales</taxon>
        <taxon>Paenibacillaceae</taxon>
        <taxon>Paenibacillus</taxon>
    </lineage>
</organism>
<keyword evidence="3" id="KW-0328">Glycosyltransferase</keyword>
<evidence type="ECO:0000313" key="13">
    <source>
        <dbReference type="EMBL" id="MEK8126982.1"/>
    </source>
</evidence>
<dbReference type="EMBL" id="JBBPCC010000001">
    <property type="protein sequence ID" value="MEK8126982.1"/>
    <property type="molecule type" value="Genomic_DNA"/>
</dbReference>
<gene>
    <name evidence="13" type="ORF">WMW72_03565</name>
</gene>
<keyword evidence="14" id="KW-1185">Reference proteome</keyword>
<evidence type="ECO:0000256" key="2">
    <source>
        <dbReference type="ARBA" id="ARBA00005992"/>
    </source>
</evidence>
<evidence type="ECO:0000256" key="6">
    <source>
        <dbReference type="ARBA" id="ARBA00022960"/>
    </source>
</evidence>
<dbReference type="Gene3D" id="2.40.440.10">
    <property type="entry name" value="L,D-transpeptidase catalytic domain-like"/>
    <property type="match status" value="1"/>
</dbReference>
<keyword evidence="11" id="KW-0812">Transmembrane</keyword>
<dbReference type="PROSITE" id="PS52029">
    <property type="entry name" value="LD_TPASE"/>
    <property type="match status" value="1"/>
</dbReference>
<evidence type="ECO:0000256" key="11">
    <source>
        <dbReference type="SAM" id="Phobius"/>
    </source>
</evidence>
<comment type="caution">
    <text evidence="13">The sequence shown here is derived from an EMBL/GenBank/DDBJ whole genome shotgun (WGS) entry which is preliminary data.</text>
</comment>
<comment type="pathway">
    <text evidence="1 9">Cell wall biogenesis; peptidoglycan biosynthesis.</text>
</comment>
<evidence type="ECO:0000256" key="5">
    <source>
        <dbReference type="ARBA" id="ARBA00022801"/>
    </source>
</evidence>
<evidence type="ECO:0000256" key="3">
    <source>
        <dbReference type="ARBA" id="ARBA00022676"/>
    </source>
</evidence>
<keyword evidence="7 9" id="KW-0573">Peptidoglycan synthesis</keyword>
<protein>
    <submittedName>
        <fullName evidence="13">L,D-transpeptidase</fullName>
        <ecNumber evidence="13">2.-.-.-</ecNumber>
    </submittedName>
</protein>
<sequence length="551" mass="60290">MQSTRSRFPSPSANQLVRLRKNLYVNRHDPLYHQKVIRYLDPHSPEAHFRLAQHYEQRELPNKALLHYKQAMHTYPSEYYYPASAAIRRLEQPEKPLEAGSSVPIDEYYDTNRINKAFPLFLKVLLLTLLLINALLLLLFFTPPASVSKVITFLKPWSAVGKSVTYESQERPFVLHLPYGRSDLQVEEALHKKALTLAEAYPDSSIVLYGVSSPAADEDLKAVPLPDESWKDRAFVVAEYNPAVDRAVKIRFLHPDLFKSRNQAAANLVRTALVAYQQAYGQAPASISDLLGDYPHNYLSTLPSEAGTGSDVVRTFFDGSGGWVYERSAQSPELMFYPNTAAYGPGAVQEKQTSALLPFQPVRLHVNRSEHTVELRSGELIMARYPIGVGADGATPSGTYHVSQRVREPQGRTPDVYGSAALGLGEIALHGTSDETSVGGNVSLGCIRLNNRDMEALFPLVPIGTEVVIGDGSGADSGASVASRLSPNTSRSAGDPGVAARPLSGSTVLEGSSGRKAETAIGDLLFLANPSQPEEKQREKAPGGTVFHWLG</sequence>
<dbReference type="Pfam" id="PF03734">
    <property type="entry name" value="YkuD"/>
    <property type="match status" value="1"/>
</dbReference>
<dbReference type="PANTHER" id="PTHR30582:SF24">
    <property type="entry name" value="L,D-TRANSPEPTIDASE ERFK_SRFK-RELATED"/>
    <property type="match status" value="1"/>
</dbReference>
<dbReference type="InterPro" id="IPR038063">
    <property type="entry name" value="Transpep_catalytic_dom"/>
</dbReference>
<evidence type="ECO:0000256" key="8">
    <source>
        <dbReference type="ARBA" id="ARBA00023316"/>
    </source>
</evidence>
<feature type="active site" description="Nucleophile" evidence="9">
    <location>
        <position position="446"/>
    </location>
</feature>
<dbReference type="PANTHER" id="PTHR30582">
    <property type="entry name" value="L,D-TRANSPEPTIDASE"/>
    <property type="match status" value="1"/>
</dbReference>
<evidence type="ECO:0000256" key="1">
    <source>
        <dbReference type="ARBA" id="ARBA00004752"/>
    </source>
</evidence>
<dbReference type="Proteomes" id="UP001469365">
    <property type="component" value="Unassembled WGS sequence"/>
</dbReference>
<dbReference type="InterPro" id="IPR011990">
    <property type="entry name" value="TPR-like_helical_dom_sf"/>
</dbReference>
<dbReference type="GO" id="GO:0016740">
    <property type="term" value="F:transferase activity"/>
    <property type="evidence" value="ECO:0007669"/>
    <property type="project" value="UniProtKB-KW"/>
</dbReference>
<dbReference type="InterPro" id="IPR050979">
    <property type="entry name" value="LD-transpeptidase"/>
</dbReference>
<accession>A0ABU9DDP3</accession>
<evidence type="ECO:0000313" key="14">
    <source>
        <dbReference type="Proteomes" id="UP001469365"/>
    </source>
</evidence>